<dbReference type="InterPro" id="IPR000209">
    <property type="entry name" value="Peptidase_S8/S53_dom"/>
</dbReference>
<dbReference type="RefSeq" id="WP_194708463.1">
    <property type="nucleotide sequence ID" value="NZ_JADKPN010000014.1"/>
</dbReference>
<evidence type="ECO:0000256" key="4">
    <source>
        <dbReference type="ARBA" id="ARBA00022825"/>
    </source>
</evidence>
<proteinExistence type="inferred from homology"/>
<dbReference type="GO" id="GO:0006508">
    <property type="term" value="P:proteolysis"/>
    <property type="evidence" value="ECO:0007669"/>
    <property type="project" value="UniProtKB-KW"/>
</dbReference>
<organism evidence="7 8">
    <name type="scientific">Nocardioides islandensis</name>
    <dbReference type="NCBI Taxonomy" id="433663"/>
    <lineage>
        <taxon>Bacteria</taxon>
        <taxon>Bacillati</taxon>
        <taxon>Actinomycetota</taxon>
        <taxon>Actinomycetes</taxon>
        <taxon>Propionibacteriales</taxon>
        <taxon>Nocardioidaceae</taxon>
        <taxon>Nocardioides</taxon>
    </lineage>
</organism>
<keyword evidence="8" id="KW-1185">Reference proteome</keyword>
<feature type="active site" description="Charge relay system" evidence="5">
    <location>
        <position position="225"/>
    </location>
</feature>
<evidence type="ECO:0000256" key="3">
    <source>
        <dbReference type="ARBA" id="ARBA00022801"/>
    </source>
</evidence>
<dbReference type="GO" id="GO:0004252">
    <property type="term" value="F:serine-type endopeptidase activity"/>
    <property type="evidence" value="ECO:0007669"/>
    <property type="project" value="UniProtKB-UniRule"/>
</dbReference>
<dbReference type="InterPro" id="IPR036852">
    <property type="entry name" value="Peptidase_S8/S53_dom_sf"/>
</dbReference>
<evidence type="ECO:0000313" key="8">
    <source>
        <dbReference type="Proteomes" id="UP000640489"/>
    </source>
</evidence>
<evidence type="ECO:0000256" key="2">
    <source>
        <dbReference type="ARBA" id="ARBA00022670"/>
    </source>
</evidence>
<dbReference type="Pfam" id="PF00082">
    <property type="entry name" value="Peptidase_S8"/>
    <property type="match status" value="1"/>
</dbReference>
<dbReference type="SUPFAM" id="SSF52743">
    <property type="entry name" value="Subtilisin-like"/>
    <property type="match status" value="1"/>
</dbReference>
<evidence type="ECO:0000313" key="7">
    <source>
        <dbReference type="EMBL" id="MBF4765277.1"/>
    </source>
</evidence>
<dbReference type="GO" id="GO:0005615">
    <property type="term" value="C:extracellular space"/>
    <property type="evidence" value="ECO:0007669"/>
    <property type="project" value="TreeGrafter"/>
</dbReference>
<name>A0A930VIR5_9ACTN</name>
<dbReference type="Proteomes" id="UP000640489">
    <property type="component" value="Unassembled WGS sequence"/>
</dbReference>
<comment type="caution">
    <text evidence="7">The sequence shown here is derived from an EMBL/GenBank/DDBJ whole genome shotgun (WGS) entry which is preliminary data.</text>
</comment>
<feature type="active site" description="Charge relay system" evidence="5">
    <location>
        <position position="187"/>
    </location>
</feature>
<keyword evidence="4 5" id="KW-0720">Serine protease</keyword>
<dbReference type="PRINTS" id="PR00723">
    <property type="entry name" value="SUBTILISIN"/>
</dbReference>
<reference evidence="7" key="1">
    <citation type="submission" date="2020-11" db="EMBL/GenBank/DDBJ databases">
        <title>Nocardioides sp. nov., isolated from Soil of Cynanchum wilfordii Hemsley rhizosphere.</title>
        <authorList>
            <person name="Lee J.-S."/>
            <person name="Suh M.K."/>
            <person name="Kim J.-S."/>
        </authorList>
    </citation>
    <scope>NUCLEOTIDE SEQUENCE</scope>
    <source>
        <strain evidence="7">KCTC 19275</strain>
    </source>
</reference>
<dbReference type="PANTHER" id="PTHR43806:SF66">
    <property type="entry name" value="SERIN ENDOPEPTIDASE"/>
    <property type="match status" value="1"/>
</dbReference>
<evidence type="ECO:0000256" key="5">
    <source>
        <dbReference type="PROSITE-ProRule" id="PRU01240"/>
    </source>
</evidence>
<feature type="domain" description="Peptidase S8/S53" evidence="6">
    <location>
        <begin position="178"/>
        <end position="433"/>
    </location>
</feature>
<dbReference type="InterPro" id="IPR050131">
    <property type="entry name" value="Peptidase_S8_subtilisin-like"/>
</dbReference>
<dbReference type="EMBL" id="JADKPN010000014">
    <property type="protein sequence ID" value="MBF4765277.1"/>
    <property type="molecule type" value="Genomic_DNA"/>
</dbReference>
<dbReference type="PROSITE" id="PS51892">
    <property type="entry name" value="SUBTILASE"/>
    <property type="match status" value="1"/>
</dbReference>
<keyword evidence="2 5" id="KW-0645">Protease</keyword>
<feature type="active site" description="Charge relay system" evidence="5">
    <location>
        <position position="397"/>
    </location>
</feature>
<dbReference type="AlphaFoldDB" id="A0A930VIR5"/>
<dbReference type="InterPro" id="IPR023828">
    <property type="entry name" value="Peptidase_S8_Ser-AS"/>
</dbReference>
<sequence>MTQRLNEPSHLLARETTRDQVAAMRAARSGKLAYDSPDAADVSYHFVPGRLLWSQQDDADVQTLLTSDRRRSDFDRIGTLAVDSLAPAVTNVVVNQLTPRRPRRGAQVDRRRAGHGDQALEAMLAIFDDELGEGVVTPDHYLHVANGDGKHCPATEPEESGLSGPWPPMVDQAHAQAGANVRVAVIDTGWHQPAGQEQVTSYLAGDGGEPEPYTAGQQLRLYQGHGTFIAGVIKCRAPKAQVTHYRIGDGIAVSETEMVDAIYRALNDPAGPPHIINLSAGCHTRHGIGPLTFHRLWVDTLSAMPGTVLIAAAGNDATNLPFYPAARGWAVGVGSLDHRGNGPVSSFSNYGDSADVYLLGRNHVNAFPQGGYVCKEAPNKRDKRYFGNGLARWSGTSFAAPVFAGLLAARLGPNPGQRATQVAWDMVTQAPQRQDQVHGWHRYIRLTDTNWKTNTY</sequence>
<protein>
    <submittedName>
        <fullName evidence="7">S8/S53 family peptidase</fullName>
    </submittedName>
</protein>
<comment type="similarity">
    <text evidence="1 5">Belongs to the peptidase S8 family.</text>
</comment>
<gene>
    <name evidence="7" type="ORF">ISU07_19260</name>
</gene>
<dbReference type="CDD" id="cd00306">
    <property type="entry name" value="Peptidases_S8_S53"/>
    <property type="match status" value="1"/>
</dbReference>
<accession>A0A930VIR5</accession>
<evidence type="ECO:0000259" key="6">
    <source>
        <dbReference type="Pfam" id="PF00082"/>
    </source>
</evidence>
<evidence type="ECO:0000256" key="1">
    <source>
        <dbReference type="ARBA" id="ARBA00011073"/>
    </source>
</evidence>
<dbReference type="PANTHER" id="PTHR43806">
    <property type="entry name" value="PEPTIDASE S8"/>
    <property type="match status" value="1"/>
</dbReference>
<keyword evidence="3 5" id="KW-0378">Hydrolase</keyword>
<dbReference type="Gene3D" id="3.40.50.200">
    <property type="entry name" value="Peptidase S8/S53 domain"/>
    <property type="match status" value="1"/>
</dbReference>
<dbReference type="InterPro" id="IPR015500">
    <property type="entry name" value="Peptidase_S8_subtilisin-rel"/>
</dbReference>
<dbReference type="PROSITE" id="PS00138">
    <property type="entry name" value="SUBTILASE_SER"/>
    <property type="match status" value="1"/>
</dbReference>